<comment type="similarity">
    <text evidence="1">Belongs to the membrane fusion protein (MFP) (TC 8.A.1) family.</text>
</comment>
<keyword evidence="4" id="KW-0449">Lipoprotein</keyword>
<gene>
    <name evidence="4" type="ORF">GCM10011365_09930</name>
</gene>
<proteinExistence type="inferred from homology"/>
<reference evidence="4" key="1">
    <citation type="journal article" date="2014" name="Int. J. Syst. Evol. Microbiol.">
        <title>Complete genome sequence of Corynebacterium casei LMG S-19264T (=DSM 44701T), isolated from a smear-ripened cheese.</title>
        <authorList>
            <consortium name="US DOE Joint Genome Institute (JGI-PGF)"/>
            <person name="Walter F."/>
            <person name="Albersmeier A."/>
            <person name="Kalinowski J."/>
            <person name="Ruckert C."/>
        </authorList>
    </citation>
    <scope>NUCLEOTIDE SEQUENCE</scope>
    <source>
        <strain evidence="4">CGMCC 1.12181</strain>
    </source>
</reference>
<dbReference type="GO" id="GO:1990281">
    <property type="term" value="C:efflux pump complex"/>
    <property type="evidence" value="ECO:0007669"/>
    <property type="project" value="TreeGrafter"/>
</dbReference>
<comment type="caution">
    <text evidence="4">The sequence shown here is derived from an EMBL/GenBank/DDBJ whole genome shotgun (WGS) entry which is preliminary data.</text>
</comment>
<evidence type="ECO:0000313" key="4">
    <source>
        <dbReference type="EMBL" id="GGF90808.1"/>
    </source>
</evidence>
<feature type="coiled-coil region" evidence="2">
    <location>
        <begin position="111"/>
        <end position="183"/>
    </location>
</feature>
<dbReference type="Gene3D" id="2.40.30.170">
    <property type="match status" value="1"/>
</dbReference>
<dbReference type="Proteomes" id="UP000605253">
    <property type="component" value="Unassembled WGS sequence"/>
</dbReference>
<sequence length="364" mass="40043">MNPMTDQRSAKHSRFYVLTIGIIVLLLLAACSDDNQPSQNSDDSAIIRAEFSPKTHYKQHKISAFVQAVEQAQLAFQVSGRLSEQYVEIGQQVNKGQALLALYNPALAPQIDRIQSQIEANQANLNQTLSELERNQSLSAIQAISQNQLDRLSSRVQQLKSQQETLQAELQAAQNNLKEATLTAPFAGEVADIMVKPGAQVQAGQAVIVFSGSNLFEAPLYVSHALLKQLQINQDLTAHNGPDKWIVTVKEISRSANPASQLFKVLVSLTPNTTLLAGQKIDITIPEPIDNIYQLPVSAVIDDGINEPYVYVLNNEQLQHQAVQVVAFDNNHIWVRFERPQTPPLTVVTAGQSTLTPPQKSSES</sequence>
<dbReference type="PANTHER" id="PTHR30469">
    <property type="entry name" value="MULTIDRUG RESISTANCE PROTEIN MDTA"/>
    <property type="match status" value="1"/>
</dbReference>
<name>A0A917CKS9_9GAMM</name>
<accession>A0A917CKS9</accession>
<dbReference type="GO" id="GO:0015562">
    <property type="term" value="F:efflux transmembrane transporter activity"/>
    <property type="evidence" value="ECO:0007669"/>
    <property type="project" value="TreeGrafter"/>
</dbReference>
<dbReference type="InterPro" id="IPR058625">
    <property type="entry name" value="MdtA-like_BSH"/>
</dbReference>
<reference evidence="4" key="2">
    <citation type="submission" date="2020-09" db="EMBL/GenBank/DDBJ databases">
        <authorList>
            <person name="Sun Q."/>
            <person name="Zhou Y."/>
        </authorList>
    </citation>
    <scope>NUCLEOTIDE SEQUENCE</scope>
    <source>
        <strain evidence="4">CGMCC 1.12181</strain>
    </source>
</reference>
<organism evidence="4 5">
    <name type="scientific">Marinicella pacifica</name>
    <dbReference type="NCBI Taxonomy" id="1171543"/>
    <lineage>
        <taxon>Bacteria</taxon>
        <taxon>Pseudomonadati</taxon>
        <taxon>Pseudomonadota</taxon>
        <taxon>Gammaproteobacteria</taxon>
        <taxon>Lysobacterales</taxon>
        <taxon>Marinicellaceae</taxon>
        <taxon>Marinicella</taxon>
    </lineage>
</organism>
<dbReference type="Gene3D" id="2.40.50.100">
    <property type="match status" value="1"/>
</dbReference>
<dbReference type="Pfam" id="PF25917">
    <property type="entry name" value="BSH_RND"/>
    <property type="match status" value="1"/>
</dbReference>
<keyword evidence="5" id="KW-1185">Reference proteome</keyword>
<dbReference type="Gene3D" id="1.10.287.470">
    <property type="entry name" value="Helix hairpin bin"/>
    <property type="match status" value="1"/>
</dbReference>
<evidence type="ECO:0000313" key="5">
    <source>
        <dbReference type="Proteomes" id="UP000605253"/>
    </source>
</evidence>
<dbReference type="SUPFAM" id="SSF111369">
    <property type="entry name" value="HlyD-like secretion proteins"/>
    <property type="match status" value="1"/>
</dbReference>
<dbReference type="InterPro" id="IPR006143">
    <property type="entry name" value="RND_pump_MFP"/>
</dbReference>
<dbReference type="EMBL" id="BMEO01000003">
    <property type="protein sequence ID" value="GGF90808.1"/>
    <property type="molecule type" value="Genomic_DNA"/>
</dbReference>
<dbReference type="NCBIfam" id="TIGR01730">
    <property type="entry name" value="RND_mfp"/>
    <property type="match status" value="1"/>
</dbReference>
<dbReference type="Gene3D" id="2.40.420.20">
    <property type="match status" value="1"/>
</dbReference>
<evidence type="ECO:0000259" key="3">
    <source>
        <dbReference type="Pfam" id="PF25917"/>
    </source>
</evidence>
<dbReference type="AlphaFoldDB" id="A0A917CKS9"/>
<evidence type="ECO:0000256" key="1">
    <source>
        <dbReference type="ARBA" id="ARBA00009477"/>
    </source>
</evidence>
<feature type="domain" description="Multidrug resistance protein MdtA-like barrel-sandwich hybrid" evidence="3">
    <location>
        <begin position="71"/>
        <end position="206"/>
    </location>
</feature>
<keyword evidence="2" id="KW-0175">Coiled coil</keyword>
<dbReference type="RefSeq" id="WP_188364584.1">
    <property type="nucleotide sequence ID" value="NZ_BAABJF010000017.1"/>
</dbReference>
<evidence type="ECO:0000256" key="2">
    <source>
        <dbReference type="SAM" id="Coils"/>
    </source>
</evidence>
<protein>
    <submittedName>
        <fullName evidence="4">Lipoprotein</fullName>
    </submittedName>
</protein>